<feature type="region of interest" description="Disordered" evidence="1">
    <location>
        <begin position="1"/>
        <end position="102"/>
    </location>
</feature>
<feature type="compositionally biased region" description="Low complexity" evidence="1">
    <location>
        <begin position="135"/>
        <end position="155"/>
    </location>
</feature>
<protein>
    <submittedName>
        <fullName evidence="2">Uncharacterized protein</fullName>
    </submittedName>
</protein>
<sequence>MDHDAATPADGPTDGPTDSPTGVPVGASNPAPAVEDTQEMPPVELDGESAPPIVAGPLPAPDTAPTATAGPTPPLPRPGSNALGNDASETADEQPGEPEAAVGGRRVAWWQAVLGAAAVVLAVGGFTAVALHSGDSGAPAAPATSSPTIASPTETVPDAPPVASPTARPSASRSTVPSAAATKSASAGPAARPSSHAPAAPHRGLRPSRLPGGTHARHPHAQRQREPLLHPVPVLVHALTPDPLTHGRRETLLLAADQVRAASVLARVVRCRRTASRLAHFCEQ</sequence>
<proteinExistence type="predicted"/>
<keyword evidence="3" id="KW-1185">Reference proteome</keyword>
<organism evidence="2 3">
    <name type="scientific">Kitasatospora terrestris</name>
    <dbReference type="NCBI Taxonomy" id="258051"/>
    <lineage>
        <taxon>Bacteria</taxon>
        <taxon>Bacillati</taxon>
        <taxon>Actinomycetota</taxon>
        <taxon>Actinomycetes</taxon>
        <taxon>Kitasatosporales</taxon>
        <taxon>Streptomycetaceae</taxon>
        <taxon>Kitasatospora</taxon>
    </lineage>
</organism>
<reference evidence="3" key="1">
    <citation type="journal article" date="2019" name="Int. J. Syst. Evol. Microbiol.">
        <title>The Global Catalogue of Microorganisms (GCM) 10K type strain sequencing project: providing services to taxonomists for standard genome sequencing and annotation.</title>
        <authorList>
            <consortium name="The Broad Institute Genomics Platform"/>
            <consortium name="The Broad Institute Genome Sequencing Center for Infectious Disease"/>
            <person name="Wu L."/>
            <person name="Ma J."/>
        </authorList>
    </citation>
    <scope>NUCLEOTIDE SEQUENCE [LARGE SCALE GENOMIC DNA]</scope>
    <source>
        <strain evidence="3">JCM 13006</strain>
    </source>
</reference>
<dbReference type="EMBL" id="BAABIS010000001">
    <property type="protein sequence ID" value="GAA4837957.1"/>
    <property type="molecule type" value="Genomic_DNA"/>
</dbReference>
<dbReference type="Proteomes" id="UP001501752">
    <property type="component" value="Unassembled WGS sequence"/>
</dbReference>
<feature type="region of interest" description="Disordered" evidence="1">
    <location>
        <begin position="135"/>
        <end position="229"/>
    </location>
</feature>
<evidence type="ECO:0000256" key="1">
    <source>
        <dbReference type="SAM" id="MobiDB-lite"/>
    </source>
</evidence>
<gene>
    <name evidence="2" type="ORF">GCM10023235_11320</name>
</gene>
<name>A0ABP9DEZ0_9ACTN</name>
<feature type="compositionally biased region" description="Low complexity" evidence="1">
    <location>
        <begin position="164"/>
        <end position="202"/>
    </location>
</feature>
<accession>A0ABP9DEZ0</accession>
<comment type="caution">
    <text evidence="2">The sequence shown here is derived from an EMBL/GenBank/DDBJ whole genome shotgun (WGS) entry which is preliminary data.</text>
</comment>
<evidence type="ECO:0000313" key="2">
    <source>
        <dbReference type="EMBL" id="GAA4837957.1"/>
    </source>
</evidence>
<feature type="compositionally biased region" description="Low complexity" evidence="1">
    <location>
        <begin position="55"/>
        <end position="70"/>
    </location>
</feature>
<evidence type="ECO:0000313" key="3">
    <source>
        <dbReference type="Proteomes" id="UP001501752"/>
    </source>
</evidence>